<dbReference type="STRING" id="670154.SAMN04488002_1856"/>
<dbReference type="Pfam" id="PF02620">
    <property type="entry name" value="YceD"/>
    <property type="match status" value="1"/>
</dbReference>
<evidence type="ECO:0000256" key="1">
    <source>
        <dbReference type="SAM" id="MobiDB-lite"/>
    </source>
</evidence>
<keyword evidence="3" id="KW-1185">Reference proteome</keyword>
<feature type="compositionally biased region" description="Acidic residues" evidence="1">
    <location>
        <begin position="101"/>
        <end position="111"/>
    </location>
</feature>
<proteinExistence type="predicted"/>
<protein>
    <submittedName>
        <fullName evidence="2">Uncharacterized ACR, COG1399</fullName>
    </submittedName>
</protein>
<dbReference type="RefSeq" id="WP_245780946.1">
    <property type="nucleotide sequence ID" value="NZ_FOYO01000001.1"/>
</dbReference>
<accession>A0A1I6GQS0</accession>
<reference evidence="3" key="1">
    <citation type="submission" date="2016-10" db="EMBL/GenBank/DDBJ databases">
        <authorList>
            <person name="Varghese N."/>
            <person name="Submissions S."/>
        </authorList>
    </citation>
    <scope>NUCLEOTIDE SEQUENCE [LARGE SCALE GENOMIC DNA]</scope>
    <source>
        <strain evidence="3">DSM 26921</strain>
    </source>
</reference>
<evidence type="ECO:0000313" key="2">
    <source>
        <dbReference type="EMBL" id="SFR44538.1"/>
    </source>
</evidence>
<dbReference type="Proteomes" id="UP000199658">
    <property type="component" value="Unassembled WGS sequence"/>
</dbReference>
<dbReference type="AlphaFoldDB" id="A0A1I6GQS0"/>
<dbReference type="EMBL" id="FOYO01000001">
    <property type="protein sequence ID" value="SFR44538.1"/>
    <property type="molecule type" value="Genomic_DNA"/>
</dbReference>
<organism evidence="2 3">
    <name type="scientific">Litoreibacter janthinus</name>
    <dbReference type="NCBI Taxonomy" id="670154"/>
    <lineage>
        <taxon>Bacteria</taxon>
        <taxon>Pseudomonadati</taxon>
        <taxon>Pseudomonadota</taxon>
        <taxon>Alphaproteobacteria</taxon>
        <taxon>Rhodobacterales</taxon>
        <taxon>Roseobacteraceae</taxon>
        <taxon>Litoreibacter</taxon>
    </lineage>
</organism>
<dbReference type="InterPro" id="IPR003772">
    <property type="entry name" value="YceD"/>
</dbReference>
<feature type="region of interest" description="Disordered" evidence="1">
    <location>
        <begin position="92"/>
        <end position="114"/>
    </location>
</feature>
<sequence length="180" mass="19602">MAQTTVMRLADLPTRKATEINYTPDAGTMQQLAEEMGLSALRKMRLEGTLTPLGRSDWRLDARLGATVVQPCVVTLEPVTTRIEEPFARQYLSDWQPPTEAEAEMDGDDTSEPLPESVDIAEIAAEVLALAVPPYPRAEGASLHQVDFTEPGSDPLTDDDVKPFAALAALKAKLQNPTEN</sequence>
<evidence type="ECO:0000313" key="3">
    <source>
        <dbReference type="Proteomes" id="UP000199658"/>
    </source>
</evidence>
<name>A0A1I6GQS0_9RHOB</name>
<gene>
    <name evidence="2" type="ORF">SAMN04488002_1856</name>
</gene>